<evidence type="ECO:0000256" key="4">
    <source>
        <dbReference type="ARBA" id="ARBA00022840"/>
    </source>
</evidence>
<dbReference type="SMART" id="SM00382">
    <property type="entry name" value="AAA"/>
    <property type="match status" value="1"/>
</dbReference>
<dbReference type="EMBL" id="PDOC01000001">
    <property type="protein sequence ID" value="PIL46669.1"/>
    <property type="molecule type" value="Genomic_DNA"/>
</dbReference>
<keyword evidence="2" id="KW-0472">Membrane</keyword>
<proteinExistence type="predicted"/>
<evidence type="ECO:0000259" key="5">
    <source>
        <dbReference type="PROSITE" id="PS50893"/>
    </source>
</evidence>
<evidence type="ECO:0000256" key="3">
    <source>
        <dbReference type="ARBA" id="ARBA00022741"/>
    </source>
</evidence>
<evidence type="ECO:0000256" key="2">
    <source>
        <dbReference type="ARBA" id="ARBA00022475"/>
    </source>
</evidence>
<dbReference type="PANTHER" id="PTHR42939">
    <property type="entry name" value="ABC TRANSPORTER ATP-BINDING PROTEIN ALBC-RELATED"/>
    <property type="match status" value="1"/>
</dbReference>
<dbReference type="InterPro" id="IPR027417">
    <property type="entry name" value="P-loop_NTPase"/>
</dbReference>
<keyword evidence="2" id="KW-1003">Cell membrane</keyword>
<reference evidence="6 7" key="1">
    <citation type="submission" date="2017-10" db="EMBL/GenBank/DDBJ databases">
        <title>Massilia psychrophilum sp. nov., a novel purple-pigmented bacterium isolated from Tianshan glacier, Xinjiang Municipality, China.</title>
        <authorList>
            <person name="Wang H."/>
        </authorList>
    </citation>
    <scope>NUCLEOTIDE SEQUENCE [LARGE SCALE GENOMIC DNA]</scope>
    <source>
        <strain evidence="6 7">JCM 30074</strain>
    </source>
</reference>
<name>A0A2G8TKZ3_9BURK</name>
<feature type="domain" description="ABC transporter" evidence="5">
    <location>
        <begin position="3"/>
        <end position="211"/>
    </location>
</feature>
<evidence type="ECO:0000256" key="1">
    <source>
        <dbReference type="ARBA" id="ARBA00022448"/>
    </source>
</evidence>
<keyword evidence="4 6" id="KW-0067">ATP-binding</keyword>
<keyword evidence="7" id="KW-1185">Reference proteome</keyword>
<sequence>MELKVEGLRFHFDTRPVFAGFSVALAPGITWLRGANGKGKTTLLKLLAGALAPAAGSIAMNGVDSARAPLAYRLSSFYCGGESPDLPWLTVTEWIDLHLALYPATRGQALKAQLAAFGIMDVLSQALTTLSLGQHKKLQLALALALPVTLLLIDEPFNGLDAAGMAYLREELEQRAAARETCIVLTSHLDPQLSVACVLDLDTYVWPGVRT</sequence>
<evidence type="ECO:0000313" key="6">
    <source>
        <dbReference type="EMBL" id="PIL46669.1"/>
    </source>
</evidence>
<comment type="caution">
    <text evidence="6">The sequence shown here is derived from an EMBL/GenBank/DDBJ whole genome shotgun (WGS) entry which is preliminary data.</text>
</comment>
<dbReference type="SUPFAM" id="SSF52540">
    <property type="entry name" value="P-loop containing nucleoside triphosphate hydrolases"/>
    <property type="match status" value="1"/>
</dbReference>
<organism evidence="6 7">
    <name type="scientific">Massilia eurypsychrophila</name>
    <dbReference type="NCBI Taxonomy" id="1485217"/>
    <lineage>
        <taxon>Bacteria</taxon>
        <taxon>Pseudomonadati</taxon>
        <taxon>Pseudomonadota</taxon>
        <taxon>Betaproteobacteria</taxon>
        <taxon>Burkholderiales</taxon>
        <taxon>Oxalobacteraceae</taxon>
        <taxon>Telluria group</taxon>
        <taxon>Massilia</taxon>
    </lineage>
</organism>
<dbReference type="InterPro" id="IPR051782">
    <property type="entry name" value="ABC_Transporter_VariousFunc"/>
</dbReference>
<dbReference type="AlphaFoldDB" id="A0A2G8TKZ3"/>
<dbReference type="Proteomes" id="UP000230390">
    <property type="component" value="Unassembled WGS sequence"/>
</dbReference>
<dbReference type="Pfam" id="PF00005">
    <property type="entry name" value="ABC_tran"/>
    <property type="match status" value="1"/>
</dbReference>
<dbReference type="GO" id="GO:0005524">
    <property type="term" value="F:ATP binding"/>
    <property type="evidence" value="ECO:0007669"/>
    <property type="project" value="UniProtKB-KW"/>
</dbReference>
<dbReference type="RefSeq" id="WP_099786470.1">
    <property type="nucleotide sequence ID" value="NZ_JBHLYV010000100.1"/>
</dbReference>
<dbReference type="InterPro" id="IPR003593">
    <property type="entry name" value="AAA+_ATPase"/>
</dbReference>
<dbReference type="PROSITE" id="PS50893">
    <property type="entry name" value="ABC_TRANSPORTER_2"/>
    <property type="match status" value="1"/>
</dbReference>
<evidence type="ECO:0000313" key="7">
    <source>
        <dbReference type="Proteomes" id="UP000230390"/>
    </source>
</evidence>
<dbReference type="Gene3D" id="3.40.50.300">
    <property type="entry name" value="P-loop containing nucleotide triphosphate hydrolases"/>
    <property type="match status" value="1"/>
</dbReference>
<keyword evidence="1" id="KW-0813">Transport</keyword>
<dbReference type="PANTHER" id="PTHR42939:SF1">
    <property type="entry name" value="ABC TRANSPORTER ATP-BINDING PROTEIN ALBC-RELATED"/>
    <property type="match status" value="1"/>
</dbReference>
<keyword evidence="3" id="KW-0547">Nucleotide-binding</keyword>
<dbReference type="GO" id="GO:0016887">
    <property type="term" value="F:ATP hydrolysis activity"/>
    <property type="evidence" value="ECO:0007669"/>
    <property type="project" value="InterPro"/>
</dbReference>
<dbReference type="OrthoDB" id="8772152at2"/>
<gene>
    <name evidence="6" type="ORF">CR105_00470</name>
</gene>
<protein>
    <submittedName>
        <fullName evidence="6">ABC transporter ATP-binding protein</fullName>
    </submittedName>
</protein>
<dbReference type="InterPro" id="IPR003439">
    <property type="entry name" value="ABC_transporter-like_ATP-bd"/>
</dbReference>
<accession>A0A2G8TKZ3</accession>